<gene>
    <name evidence="1" type="ORF">BDFB_014959</name>
</gene>
<protein>
    <submittedName>
        <fullName evidence="1">Uncharacterized protein</fullName>
    </submittedName>
</protein>
<name>A0A482W0Z3_ASBVE</name>
<dbReference type="Proteomes" id="UP000292052">
    <property type="component" value="Unassembled WGS sequence"/>
</dbReference>
<evidence type="ECO:0000313" key="1">
    <source>
        <dbReference type="EMBL" id="RZC38533.1"/>
    </source>
</evidence>
<accession>A0A482W0Z3</accession>
<keyword evidence="2" id="KW-1185">Reference proteome</keyword>
<dbReference type="OrthoDB" id="6779752at2759"/>
<dbReference type="AlphaFoldDB" id="A0A482W0Z3"/>
<comment type="caution">
    <text evidence="1">The sequence shown here is derived from an EMBL/GenBank/DDBJ whole genome shotgun (WGS) entry which is preliminary data.</text>
</comment>
<dbReference type="EMBL" id="QDEB01042463">
    <property type="protein sequence ID" value="RZC38533.1"/>
    <property type="molecule type" value="Genomic_DNA"/>
</dbReference>
<reference evidence="1 2" key="1">
    <citation type="submission" date="2017-03" db="EMBL/GenBank/DDBJ databases">
        <title>Genome of the blue death feigning beetle - Asbolus verrucosus.</title>
        <authorList>
            <person name="Rider S.D."/>
        </authorList>
    </citation>
    <scope>NUCLEOTIDE SEQUENCE [LARGE SCALE GENOMIC DNA]</scope>
    <source>
        <strain evidence="1">Butters</strain>
        <tissue evidence="1">Head and leg muscle</tissue>
    </source>
</reference>
<sequence length="114" mass="13649">MNSSIQSLYKRRYPELGDIKEDFEVIEQSFKFRSKKQNEETRKKMVKIVFTGEEDLWKKLKQLKEEVENDKWVSIHHLNFMSNGKLKKMTESIFHRTDTKVITPGCTVGELHHY</sequence>
<proteinExistence type="predicted"/>
<evidence type="ECO:0000313" key="2">
    <source>
        <dbReference type="Proteomes" id="UP000292052"/>
    </source>
</evidence>
<organism evidence="1 2">
    <name type="scientific">Asbolus verrucosus</name>
    <name type="common">Desert ironclad beetle</name>
    <dbReference type="NCBI Taxonomy" id="1661398"/>
    <lineage>
        <taxon>Eukaryota</taxon>
        <taxon>Metazoa</taxon>
        <taxon>Ecdysozoa</taxon>
        <taxon>Arthropoda</taxon>
        <taxon>Hexapoda</taxon>
        <taxon>Insecta</taxon>
        <taxon>Pterygota</taxon>
        <taxon>Neoptera</taxon>
        <taxon>Endopterygota</taxon>
        <taxon>Coleoptera</taxon>
        <taxon>Polyphaga</taxon>
        <taxon>Cucujiformia</taxon>
        <taxon>Tenebrionidae</taxon>
        <taxon>Pimeliinae</taxon>
        <taxon>Asbolus</taxon>
    </lineage>
</organism>